<accession>A0ABU3K7W7</accession>
<name>A0ABU3K7W7_9BACT</name>
<sequence>MAKKPSVSSVRGRPAAKNARPTPDHKLDFSDIPESTDDELKKARRVGRPKSKTGKQLIAIRLSPKLLETIRRMAAKQKKPYQTLIHELLGKAASRAA</sequence>
<dbReference type="Pfam" id="PF14384">
    <property type="entry name" value="BrnA_antitoxin"/>
    <property type="match status" value="1"/>
</dbReference>
<dbReference type="Proteomes" id="UP001250932">
    <property type="component" value="Unassembled WGS sequence"/>
</dbReference>
<evidence type="ECO:0000256" key="1">
    <source>
        <dbReference type="SAM" id="MobiDB-lite"/>
    </source>
</evidence>
<feature type="region of interest" description="Disordered" evidence="1">
    <location>
        <begin position="1"/>
        <end position="54"/>
    </location>
</feature>
<evidence type="ECO:0000313" key="2">
    <source>
        <dbReference type="EMBL" id="MDT7042535.1"/>
    </source>
</evidence>
<organism evidence="2 3">
    <name type="scientific">Candidatus Nitronereus thalassa</name>
    <dbReference type="NCBI Taxonomy" id="3020898"/>
    <lineage>
        <taxon>Bacteria</taxon>
        <taxon>Pseudomonadati</taxon>
        <taxon>Nitrospirota</taxon>
        <taxon>Nitrospiria</taxon>
        <taxon>Nitrospirales</taxon>
        <taxon>Nitrospiraceae</taxon>
        <taxon>Candidatus Nitronereus</taxon>
    </lineage>
</organism>
<keyword evidence="3" id="KW-1185">Reference proteome</keyword>
<dbReference type="EMBL" id="JAQOUE010000001">
    <property type="protein sequence ID" value="MDT7042535.1"/>
    <property type="molecule type" value="Genomic_DNA"/>
</dbReference>
<evidence type="ECO:0000313" key="3">
    <source>
        <dbReference type="Proteomes" id="UP001250932"/>
    </source>
</evidence>
<feature type="compositionally biased region" description="Basic residues" evidence="1">
    <location>
        <begin position="42"/>
        <end position="53"/>
    </location>
</feature>
<protein>
    <submittedName>
        <fullName evidence="2">BrnA antitoxin family protein</fullName>
    </submittedName>
</protein>
<reference evidence="2 3" key="1">
    <citation type="journal article" date="2023" name="ISME J.">
        <title>Cultivation and genomic characterization of novel and ubiquitous marine nitrite-oxidizing bacteria from the Nitrospirales.</title>
        <authorList>
            <person name="Mueller A.J."/>
            <person name="Daebeler A."/>
            <person name="Herbold C.W."/>
            <person name="Kirkegaard R.H."/>
            <person name="Daims H."/>
        </authorList>
    </citation>
    <scope>NUCLEOTIDE SEQUENCE [LARGE SCALE GENOMIC DNA]</scope>
    <source>
        <strain evidence="2 3">EB</strain>
    </source>
</reference>
<proteinExistence type="predicted"/>
<comment type="caution">
    <text evidence="2">The sequence shown here is derived from an EMBL/GenBank/DDBJ whole genome shotgun (WGS) entry which is preliminary data.</text>
</comment>
<dbReference type="RefSeq" id="WP_313832954.1">
    <property type="nucleotide sequence ID" value="NZ_JAQOUE010000001.1"/>
</dbReference>
<dbReference type="InterPro" id="IPR025528">
    <property type="entry name" value="BrnA_antitoxin"/>
</dbReference>
<gene>
    <name evidence="2" type="ORF">PPG34_09225</name>
</gene>